<dbReference type="GO" id="GO:0009976">
    <property type="term" value="F:tocopherol cyclase activity"/>
    <property type="evidence" value="ECO:0007669"/>
    <property type="project" value="InterPro"/>
</dbReference>
<keyword evidence="2" id="KW-1185">Reference proteome</keyword>
<gene>
    <name evidence="1" type="ORF">POTOM_024106</name>
</gene>
<evidence type="ECO:0008006" key="3">
    <source>
        <dbReference type="Google" id="ProtNLM"/>
    </source>
</evidence>
<evidence type="ECO:0000313" key="1">
    <source>
        <dbReference type="EMBL" id="KAG6772688.1"/>
    </source>
</evidence>
<comment type="caution">
    <text evidence="1">The sequence shown here is derived from an EMBL/GenBank/DDBJ whole genome shotgun (WGS) entry which is preliminary data.</text>
</comment>
<name>A0A8X7ZJU9_POPTO</name>
<dbReference type="PANTHER" id="PTHR35309:SF2">
    <property type="entry name" value="TOCOPHEROL CYCLASE, CHLOROPLASTIC"/>
    <property type="match status" value="1"/>
</dbReference>
<reference evidence="1" key="1">
    <citation type="journal article" date="2020" name="bioRxiv">
        <title>Hybrid origin of Populus tomentosa Carr. identified through genome sequencing and phylogenomic analysis.</title>
        <authorList>
            <person name="An X."/>
            <person name="Gao K."/>
            <person name="Chen Z."/>
            <person name="Li J."/>
            <person name="Yang X."/>
            <person name="Yang X."/>
            <person name="Zhou J."/>
            <person name="Guo T."/>
            <person name="Zhao T."/>
            <person name="Huang S."/>
            <person name="Miao D."/>
            <person name="Khan W.U."/>
            <person name="Rao P."/>
            <person name="Ye M."/>
            <person name="Lei B."/>
            <person name="Liao W."/>
            <person name="Wang J."/>
            <person name="Ji L."/>
            <person name="Li Y."/>
            <person name="Guo B."/>
            <person name="Mustafa N.S."/>
            <person name="Li S."/>
            <person name="Yun Q."/>
            <person name="Keller S.R."/>
            <person name="Mao J."/>
            <person name="Zhang R."/>
            <person name="Strauss S.H."/>
        </authorList>
    </citation>
    <scope>NUCLEOTIDE SEQUENCE</scope>
    <source>
        <strain evidence="1">GM15</strain>
        <tissue evidence="1">Leaf</tissue>
    </source>
</reference>
<protein>
    <recommendedName>
        <fullName evidence="3">Tocopherol cyclase</fullName>
    </recommendedName>
</protein>
<dbReference type="PANTHER" id="PTHR35309">
    <property type="match status" value="1"/>
</dbReference>
<evidence type="ECO:0000313" key="2">
    <source>
        <dbReference type="Proteomes" id="UP000886885"/>
    </source>
</evidence>
<dbReference type="InterPro" id="IPR025893">
    <property type="entry name" value="Tocopherol_cyclase"/>
</dbReference>
<dbReference type="EMBL" id="JAAWWB010000011">
    <property type="protein sequence ID" value="KAG6772688.1"/>
    <property type="molecule type" value="Genomic_DNA"/>
</dbReference>
<dbReference type="Proteomes" id="UP000886885">
    <property type="component" value="Chromosome 6A"/>
</dbReference>
<dbReference type="AlphaFoldDB" id="A0A8X7ZJU9"/>
<dbReference type="OrthoDB" id="38968at2759"/>
<dbReference type="Pfam" id="PF14249">
    <property type="entry name" value="Tocopherol_cycl"/>
    <property type="match status" value="2"/>
</dbReference>
<accession>A0A8X7ZJU9</accession>
<sequence>METINVLSSLRDFQDFRPWRQPLKQSFFKPQLKSVRVPAASNKETLTVEAESASSDSPVYVHTPTNRELRTPHSGYHFDGRLRRFFEGWYFKVSIPERKQNFCIIYTVENPAFQKKLTGLEVAQYGPRSTGVGAQVLGADDKFIFQYSEESQNFWGSRHELMLGNTFVVQKYMQPPTKEVPPQVDMPSLNSVLFIINLDTEFNRRVLEGFQVSPFWHQGFIRDNGRTDYVRTVKTARWEYSTRPIYGWGSVGSKQNSTAGWIEWEGERFEFKDAPSYSEKNWGGAFPRKWFWVKILLFLHKSLVVHILNATYLLRHHFLLQCNVFEGTSGEVTLTAAGGVRQLPGPAGSEMHENAALIGVHSDGIFYEFVPWNGVVNWEISPWGYWHMSAENEKHLVELEARAKDLGTPILAPTVEAGLAPACIDTCSGVLKLQMWERRQDGTRGKVILKVTSDMAAVEVGGGPWFTNWKGKTSAPELLRRALRVPIDLDAVYNSVPFFKPPGL</sequence>
<organism evidence="1 2">
    <name type="scientific">Populus tomentosa</name>
    <name type="common">Chinese white poplar</name>
    <dbReference type="NCBI Taxonomy" id="118781"/>
    <lineage>
        <taxon>Eukaryota</taxon>
        <taxon>Viridiplantae</taxon>
        <taxon>Streptophyta</taxon>
        <taxon>Embryophyta</taxon>
        <taxon>Tracheophyta</taxon>
        <taxon>Spermatophyta</taxon>
        <taxon>Magnoliopsida</taxon>
        <taxon>eudicotyledons</taxon>
        <taxon>Gunneridae</taxon>
        <taxon>Pentapetalae</taxon>
        <taxon>rosids</taxon>
        <taxon>fabids</taxon>
        <taxon>Malpighiales</taxon>
        <taxon>Salicaceae</taxon>
        <taxon>Saliceae</taxon>
        <taxon>Populus</taxon>
    </lineage>
</organism>
<proteinExistence type="predicted"/>